<organism evidence="2 3">
    <name type="scientific">Chelydra serpentina</name>
    <name type="common">Snapping turtle</name>
    <name type="synonym">Testudo serpentina</name>
    <dbReference type="NCBI Taxonomy" id="8475"/>
    <lineage>
        <taxon>Eukaryota</taxon>
        <taxon>Metazoa</taxon>
        <taxon>Chordata</taxon>
        <taxon>Craniata</taxon>
        <taxon>Vertebrata</taxon>
        <taxon>Euteleostomi</taxon>
        <taxon>Archelosauria</taxon>
        <taxon>Testudinata</taxon>
        <taxon>Testudines</taxon>
        <taxon>Cryptodira</taxon>
        <taxon>Durocryptodira</taxon>
        <taxon>Americhelydia</taxon>
        <taxon>Chelydroidea</taxon>
        <taxon>Chelydridae</taxon>
        <taxon>Chelydra</taxon>
    </lineage>
</organism>
<dbReference type="PRINTS" id="PR00131">
    <property type="entry name" value="GLHYDRLASE1"/>
</dbReference>
<evidence type="ECO:0000313" key="3">
    <source>
        <dbReference type="Proteomes" id="UP000694403"/>
    </source>
</evidence>
<protein>
    <recommendedName>
        <fullName evidence="4">Klotho</fullName>
    </recommendedName>
</protein>
<evidence type="ECO:0008006" key="4">
    <source>
        <dbReference type="Google" id="ProtNLM"/>
    </source>
</evidence>
<dbReference type="Pfam" id="PF00232">
    <property type="entry name" value="Glyco_hydro_1"/>
    <property type="match status" value="2"/>
</dbReference>
<dbReference type="Gene3D" id="3.20.20.80">
    <property type="entry name" value="Glycosidases"/>
    <property type="match status" value="1"/>
</dbReference>
<dbReference type="GO" id="GO:0005104">
    <property type="term" value="F:fibroblast growth factor receptor binding"/>
    <property type="evidence" value="ECO:0007669"/>
    <property type="project" value="TreeGrafter"/>
</dbReference>
<reference evidence="2" key="2">
    <citation type="submission" date="2025-09" db="UniProtKB">
        <authorList>
            <consortium name="Ensembl"/>
        </authorList>
    </citation>
    <scope>IDENTIFICATION</scope>
</reference>
<dbReference type="Proteomes" id="UP000694403">
    <property type="component" value="Unplaced"/>
</dbReference>
<dbReference type="PANTHER" id="PTHR10353">
    <property type="entry name" value="GLYCOSYL HYDROLASE"/>
    <property type="match status" value="1"/>
</dbReference>
<accession>A0A8C3SSK2</accession>
<keyword evidence="3" id="KW-1185">Reference proteome</keyword>
<dbReference type="PANTHER" id="PTHR10353:SF10">
    <property type="entry name" value="KLOTHO"/>
    <property type="match status" value="1"/>
</dbReference>
<evidence type="ECO:0000313" key="2">
    <source>
        <dbReference type="Ensembl" id="ENSCSRP00000018103.1"/>
    </source>
</evidence>
<evidence type="ECO:0000256" key="1">
    <source>
        <dbReference type="RuleBase" id="RU003690"/>
    </source>
</evidence>
<dbReference type="GO" id="GO:0017134">
    <property type="term" value="F:fibroblast growth factor binding"/>
    <property type="evidence" value="ECO:0007669"/>
    <property type="project" value="TreeGrafter"/>
</dbReference>
<dbReference type="SUPFAM" id="SSF51445">
    <property type="entry name" value="(Trans)glycosidases"/>
    <property type="match status" value="1"/>
</dbReference>
<reference evidence="2" key="1">
    <citation type="submission" date="2025-08" db="UniProtKB">
        <authorList>
            <consortium name="Ensembl"/>
        </authorList>
    </citation>
    <scope>IDENTIFICATION</scope>
</reference>
<dbReference type="Ensembl" id="ENSCSRT00000018941.1">
    <property type="protein sequence ID" value="ENSCSRP00000018103.1"/>
    <property type="gene ID" value="ENSCSRG00000013724.1"/>
</dbReference>
<dbReference type="GO" id="GO:0004553">
    <property type="term" value="F:hydrolase activity, hydrolyzing O-glycosyl compounds"/>
    <property type="evidence" value="ECO:0007669"/>
    <property type="project" value="InterPro"/>
</dbReference>
<proteinExistence type="inferred from homology"/>
<dbReference type="InterPro" id="IPR033132">
    <property type="entry name" value="GH_1_N_CS"/>
</dbReference>
<name>A0A8C3SSK2_CHESE</name>
<comment type="similarity">
    <text evidence="1">Belongs to the glycosyl hydrolase 1 family.</text>
</comment>
<dbReference type="GO" id="GO:0008543">
    <property type="term" value="P:fibroblast growth factor receptor signaling pathway"/>
    <property type="evidence" value="ECO:0007669"/>
    <property type="project" value="TreeGrafter"/>
</dbReference>
<dbReference type="GO" id="GO:0005975">
    <property type="term" value="P:carbohydrate metabolic process"/>
    <property type="evidence" value="ECO:0007669"/>
    <property type="project" value="InterPro"/>
</dbReference>
<sequence length="454" mass="51531">MALFLYDTFPAGFLWGAGSAAYQAEGGWRQGGKGASVWDTFAHRAAPAGARQPQPLPSAPAGGDVASDSYNNLFRDAEGLRRLGVSHYRFSLAWARLLPNGTAPPSAAGLAHYGRLLARLRQLGVEPVVTLYHWDLPERLQDAYGGWASPALAELFRDYAELCFRHFGGQVRYWLTIDNPYVVAWHGYATGRLPPGVKGGPQLGYRAAHHLLQAHAKVWHLYNDHFRPTQGGQVSIALSSHWIKPQAMTEQDIQECQKSLDFVLGWFAKPIFIDGDYPQSMKNNLSSLLPEFSDAEKKYIQGTADFFALSFGATLSFQLLDSQMKFHQLESLSLRQLLYWISREYNKPKIFIVENSWFVSGSTKRDDQYEVILLFFLLAIRYDEVDVFGYTVWSLMDGFEWHRGYSIRRGLFYVDFQSHDKKFLPKSSALFYQKLIERNAAHFAEYLPSFHQAS</sequence>
<dbReference type="InterPro" id="IPR001360">
    <property type="entry name" value="Glyco_hydro_1"/>
</dbReference>
<dbReference type="InterPro" id="IPR017853">
    <property type="entry name" value="GH"/>
</dbReference>
<dbReference type="AlphaFoldDB" id="A0A8C3SSK2"/>
<dbReference type="FunFam" id="3.20.20.80:FF:000062">
    <property type="entry name" value="Klotho"/>
    <property type="match status" value="1"/>
</dbReference>
<dbReference type="PROSITE" id="PS00653">
    <property type="entry name" value="GLYCOSYL_HYDROL_F1_2"/>
    <property type="match status" value="1"/>
</dbReference>